<reference evidence="2" key="1">
    <citation type="submission" date="2023-03" db="EMBL/GenBank/DDBJ databases">
        <title>Chromosome-scale reference genome and RAD-based genetic map of yellow starthistle (Centaurea solstitialis) reveal putative structural variation and QTLs associated with invader traits.</title>
        <authorList>
            <person name="Reatini B."/>
            <person name="Cang F.A."/>
            <person name="Jiang Q."/>
            <person name="Mckibben M.T.W."/>
            <person name="Barker M.S."/>
            <person name="Rieseberg L.H."/>
            <person name="Dlugosch K.M."/>
        </authorList>
    </citation>
    <scope>NUCLEOTIDE SEQUENCE</scope>
    <source>
        <strain evidence="2">CAN-66</strain>
        <tissue evidence="2">Leaf</tissue>
    </source>
</reference>
<feature type="compositionally biased region" description="Polar residues" evidence="1">
    <location>
        <begin position="10"/>
        <end position="21"/>
    </location>
</feature>
<dbReference type="InterPro" id="IPR037476">
    <property type="entry name" value="PCH1"/>
</dbReference>
<sequence>MPEREARSLHVNSGKSVQPINPHQSAWLTHWAGTRFESATHDHLAQFGRSEGDDQDIKKHLTGIEIASDNFGTSKGIRDVDLAMSLKKPGSQSFPFFKRGQESERSSISKEGGETRGVPAFGPQVSHKKLTPALNVGTSSREHHFQPQGESKIPLEQVKYHMFFGDSSYSGSRPSKEKFANNHTTHGPENFRQLTAAFASKDHLPETNFLGQEHPSYCSQSAALNNFPKHEKSEMPPFLRQNKAAAMKNDPSTSRSPAFLEEQYKRMQKHIGMGFFPQQTGSPEMTKPGRPCSFEDGPHFVHDVEMARICAPLSSVEGLPGGLHSFSRTTHSLLITKQTDGKLYQENQIFRESRVSTQLKGDALRELNCIPPLVSHGQRGVKLQLLDSSDQSQENFEDIKAAGDVQKNESSADTDAMDMESFKENRLSVTNCCIIQLLPSINNIVVESNLPLPPPIGLSTEKDTRKKRLIELPDINLDLSVLPAASISAEKPEPCSSRTQSLDMNTLQFNHSSNSKSDECSDSNLGSDPGIRWIKRLKLSTSSSLAPGKTPKMAESSSNGKLNEHKPEPALDICNVKDSVSLKGKRLHKESGFQIGECSTKEQHPSTVSFGKGDSSSLETKREIKDITLSHSWIQRWSHNQNQKNQKTVEVCKAENGSKPATEEFEKKQFPSIAAMALMGKAMTGFQQCKFQKKESCVVWNTKSFEQ</sequence>
<keyword evidence="3" id="KW-1185">Reference proteome</keyword>
<feature type="region of interest" description="Disordered" evidence="1">
    <location>
        <begin position="91"/>
        <end position="125"/>
    </location>
</feature>
<evidence type="ECO:0000313" key="3">
    <source>
        <dbReference type="Proteomes" id="UP001172457"/>
    </source>
</evidence>
<protein>
    <recommendedName>
        <fullName evidence="4">F-box family protein</fullName>
    </recommendedName>
</protein>
<dbReference type="PANTHER" id="PTHR36062">
    <property type="entry name" value="OS01G0687300 PROTEIN"/>
    <property type="match status" value="1"/>
</dbReference>
<evidence type="ECO:0008006" key="4">
    <source>
        <dbReference type="Google" id="ProtNLM"/>
    </source>
</evidence>
<comment type="caution">
    <text evidence="2">The sequence shown here is derived from an EMBL/GenBank/DDBJ whole genome shotgun (WGS) entry which is preliminary data.</text>
</comment>
<organism evidence="2 3">
    <name type="scientific">Centaurea solstitialis</name>
    <name type="common">yellow star-thistle</name>
    <dbReference type="NCBI Taxonomy" id="347529"/>
    <lineage>
        <taxon>Eukaryota</taxon>
        <taxon>Viridiplantae</taxon>
        <taxon>Streptophyta</taxon>
        <taxon>Embryophyta</taxon>
        <taxon>Tracheophyta</taxon>
        <taxon>Spermatophyta</taxon>
        <taxon>Magnoliopsida</taxon>
        <taxon>eudicotyledons</taxon>
        <taxon>Gunneridae</taxon>
        <taxon>Pentapetalae</taxon>
        <taxon>asterids</taxon>
        <taxon>campanulids</taxon>
        <taxon>Asterales</taxon>
        <taxon>Asteraceae</taxon>
        <taxon>Carduoideae</taxon>
        <taxon>Cardueae</taxon>
        <taxon>Centaureinae</taxon>
        <taxon>Centaurea</taxon>
    </lineage>
</organism>
<gene>
    <name evidence="2" type="ORF">OSB04_015755</name>
</gene>
<accession>A0AA38TBL0</accession>
<evidence type="ECO:0000256" key="1">
    <source>
        <dbReference type="SAM" id="MobiDB-lite"/>
    </source>
</evidence>
<feature type="compositionally biased region" description="Basic and acidic residues" evidence="1">
    <location>
        <begin position="99"/>
        <end position="114"/>
    </location>
</feature>
<name>A0AA38TBL0_9ASTR</name>
<feature type="region of interest" description="Disordered" evidence="1">
    <location>
        <begin position="542"/>
        <end position="567"/>
    </location>
</feature>
<dbReference type="EMBL" id="JARYMX010000004">
    <property type="protein sequence ID" value="KAJ9551710.1"/>
    <property type="molecule type" value="Genomic_DNA"/>
</dbReference>
<dbReference type="AlphaFoldDB" id="A0AA38TBL0"/>
<dbReference type="PANTHER" id="PTHR36062:SF1">
    <property type="entry name" value="OS01G0687300 PROTEIN"/>
    <property type="match status" value="1"/>
</dbReference>
<feature type="region of interest" description="Disordered" evidence="1">
    <location>
        <begin position="1"/>
        <end position="21"/>
    </location>
</feature>
<evidence type="ECO:0000313" key="2">
    <source>
        <dbReference type="EMBL" id="KAJ9551710.1"/>
    </source>
</evidence>
<dbReference type="Proteomes" id="UP001172457">
    <property type="component" value="Chromosome 4"/>
</dbReference>
<dbReference type="GO" id="GO:0010099">
    <property type="term" value="P:regulation of photomorphogenesis"/>
    <property type="evidence" value="ECO:0007669"/>
    <property type="project" value="InterPro"/>
</dbReference>
<proteinExistence type="predicted"/>